<dbReference type="EMBL" id="HBEG01007599">
    <property type="protein sequence ID" value="CAD8348760.1"/>
    <property type="molecule type" value="Transcribed_RNA"/>
</dbReference>
<proteinExistence type="predicted"/>
<evidence type="ECO:0000313" key="2">
    <source>
        <dbReference type="EMBL" id="CAD8348760.1"/>
    </source>
</evidence>
<feature type="compositionally biased region" description="Basic residues" evidence="1">
    <location>
        <begin position="21"/>
        <end position="38"/>
    </location>
</feature>
<feature type="compositionally biased region" description="Polar residues" evidence="1">
    <location>
        <begin position="433"/>
        <end position="449"/>
    </location>
</feature>
<feature type="region of interest" description="Disordered" evidence="1">
    <location>
        <begin position="427"/>
        <end position="449"/>
    </location>
</feature>
<evidence type="ECO:0000256" key="1">
    <source>
        <dbReference type="SAM" id="MobiDB-lite"/>
    </source>
</evidence>
<dbReference type="SUPFAM" id="SSF52540">
    <property type="entry name" value="P-loop containing nucleoside triphosphate hydrolases"/>
    <property type="match status" value="1"/>
</dbReference>
<dbReference type="Gene3D" id="3.40.50.300">
    <property type="entry name" value="P-loop containing nucleotide triphosphate hydrolases"/>
    <property type="match status" value="1"/>
</dbReference>
<reference evidence="2" key="1">
    <citation type="submission" date="2021-01" db="EMBL/GenBank/DDBJ databases">
        <authorList>
            <person name="Corre E."/>
            <person name="Pelletier E."/>
            <person name="Niang G."/>
            <person name="Scheremetjew M."/>
            <person name="Finn R."/>
            <person name="Kale V."/>
            <person name="Holt S."/>
            <person name="Cochrane G."/>
            <person name="Meng A."/>
            <person name="Brown T."/>
            <person name="Cohen L."/>
        </authorList>
    </citation>
    <scope>NUCLEOTIDE SEQUENCE</scope>
    <source>
        <strain evidence="2">Pbaha01</strain>
    </source>
</reference>
<accession>A0A7S0FAG8</accession>
<feature type="region of interest" description="Disordered" evidence="1">
    <location>
        <begin position="1"/>
        <end position="65"/>
    </location>
</feature>
<gene>
    <name evidence="2" type="ORF">PBAH0796_LOCUS4499</name>
</gene>
<sequence length="449" mass="51578">MALAMSRCCGHSRSRVSTGGRVRKTPRSSRGCRRRRHSGASDASAVASRSGHGLKRSRSPSPCGIVLVPRRKTEDAEANHSCTGELRALFLMGLPGAGKSTVKRRRIRDGEVDISVNRFISRYPCQWRRDPEDGHTLVQSMTAYEKAQNWCMQRAFEALEEAVSRRHSLILDSCGLDEEWLAKRVATTQRAGYKTELLWVDVPLEIALFRNRDRGHWRWCPESIIRDAATLLPERFERLRKEVDAAEHLQNWSKRGEELRIAELDLHFYPVPRSRPPSLRPGCRGYGEAPVGASAPSRTPGSRRTLLIGPWKRTDEMARKKRERLTWMDRTYSGNREQYVSKHVLGARDTLLELNRYPYQLPPGVEHWTIWSRRSMRHKELCEYVEAWLDAREPHGVTAWNYDDNRGRRTIDIWHVHIYFQGRPDSSPLIGSRQASVTPSPQQRSPCSA</sequence>
<name>A0A7S0FAG8_9DINO</name>
<dbReference type="InterPro" id="IPR027417">
    <property type="entry name" value="P-loop_NTPase"/>
</dbReference>
<dbReference type="Pfam" id="PF13671">
    <property type="entry name" value="AAA_33"/>
    <property type="match status" value="1"/>
</dbReference>
<protein>
    <submittedName>
        <fullName evidence="2">Uncharacterized protein</fullName>
    </submittedName>
</protein>
<feature type="region of interest" description="Disordered" evidence="1">
    <location>
        <begin position="279"/>
        <end position="301"/>
    </location>
</feature>
<organism evidence="2">
    <name type="scientific">Pyrodinium bahamense</name>
    <dbReference type="NCBI Taxonomy" id="73915"/>
    <lineage>
        <taxon>Eukaryota</taxon>
        <taxon>Sar</taxon>
        <taxon>Alveolata</taxon>
        <taxon>Dinophyceae</taxon>
        <taxon>Gonyaulacales</taxon>
        <taxon>Pyrocystaceae</taxon>
        <taxon>Pyrodinium</taxon>
    </lineage>
</organism>
<dbReference type="AlphaFoldDB" id="A0A7S0FAG8"/>